<organism evidence="7 8">
    <name type="scientific">Bordetella genomosp. 9</name>
    <dbReference type="NCBI Taxonomy" id="1416803"/>
    <lineage>
        <taxon>Bacteria</taxon>
        <taxon>Pseudomonadati</taxon>
        <taxon>Pseudomonadota</taxon>
        <taxon>Betaproteobacteria</taxon>
        <taxon>Burkholderiales</taxon>
        <taxon>Alcaligenaceae</taxon>
        <taxon>Bordetella</taxon>
    </lineage>
</organism>
<dbReference type="SUPFAM" id="SSF51905">
    <property type="entry name" value="FAD/NAD(P)-binding domain"/>
    <property type="match status" value="1"/>
</dbReference>
<keyword evidence="2" id="KW-0285">Flavoprotein</keyword>
<evidence type="ECO:0000256" key="2">
    <source>
        <dbReference type="ARBA" id="ARBA00022630"/>
    </source>
</evidence>
<keyword evidence="3" id="KW-0274">FAD</keyword>
<reference evidence="7" key="1">
    <citation type="submission" date="2017-05" db="EMBL/GenBank/DDBJ databases">
        <title>Complete and WGS of Bordetella genogroups.</title>
        <authorList>
            <person name="Spilker T."/>
            <person name="Lipuma J."/>
        </authorList>
    </citation>
    <scope>NUCLEOTIDE SEQUENCE</scope>
    <source>
        <strain evidence="7">AU21707</strain>
    </source>
</reference>
<feature type="domain" description="FAD-binding" evidence="6">
    <location>
        <begin position="11"/>
        <end position="370"/>
    </location>
</feature>
<evidence type="ECO:0000256" key="3">
    <source>
        <dbReference type="ARBA" id="ARBA00022827"/>
    </source>
</evidence>
<evidence type="ECO:0000313" key="7">
    <source>
        <dbReference type="EMBL" id="OZI19194.1"/>
    </source>
</evidence>
<evidence type="ECO:0000256" key="1">
    <source>
        <dbReference type="ARBA" id="ARBA00001974"/>
    </source>
</evidence>
<dbReference type="PRINTS" id="PR00420">
    <property type="entry name" value="RNGMNOXGNASE"/>
</dbReference>
<dbReference type="GO" id="GO:0004497">
    <property type="term" value="F:monooxygenase activity"/>
    <property type="evidence" value="ECO:0007669"/>
    <property type="project" value="UniProtKB-KW"/>
</dbReference>
<dbReference type="Proteomes" id="UP000216857">
    <property type="component" value="Unassembled WGS sequence"/>
</dbReference>
<dbReference type="GO" id="GO:0071949">
    <property type="term" value="F:FAD binding"/>
    <property type="evidence" value="ECO:0007669"/>
    <property type="project" value="InterPro"/>
</dbReference>
<name>A0A261R2D9_9BORD</name>
<keyword evidence="4" id="KW-0560">Oxidoreductase</keyword>
<dbReference type="Gene3D" id="3.50.50.60">
    <property type="entry name" value="FAD/NAD(P)-binding domain"/>
    <property type="match status" value="1"/>
</dbReference>
<proteinExistence type="predicted"/>
<accession>A0A261R2D9</accession>
<comment type="caution">
    <text evidence="7">The sequence shown here is derived from an EMBL/GenBank/DDBJ whole genome shotgun (WGS) entry which is preliminary data.</text>
</comment>
<dbReference type="EMBL" id="NEVJ01000003">
    <property type="protein sequence ID" value="OZI19194.1"/>
    <property type="molecule type" value="Genomic_DNA"/>
</dbReference>
<evidence type="ECO:0000256" key="5">
    <source>
        <dbReference type="ARBA" id="ARBA00023033"/>
    </source>
</evidence>
<gene>
    <name evidence="7" type="ORF">CAL26_16220</name>
</gene>
<evidence type="ECO:0000313" key="8">
    <source>
        <dbReference type="Proteomes" id="UP000216857"/>
    </source>
</evidence>
<dbReference type="OrthoDB" id="9147239at2"/>
<sequence>MPGSTARFPRILIAGAGLGGLTAALALLRRGFNVRVLEQAAELRELGAGIQLSANANRALFQLGLGDALGRVASTASGKRIRLWNSGQTWPLFDLGAESIGRYGYPYLTLYRADLHAVLVDAVRALDPAAIELNARVLSARQGAGAGEDEDEGQNTGKDGGAITVILADGGTRRGDVLIGADGVHSRIRAELFGADDATFSGTLAWRGVIPATRLPAHLREPYAVNWVGPGAHVIHYPLRRGELVNFVGILERDDWQVESWTQKGSIDECLRDFAGWHEDVHTLIRALDQPYKWALMLREPLPVWSQGRITLLGDACHPTLPMLASGAAMAIEDGYILARCLAELPGDPADALARYEALRKARTTRVVRGSAENARRFHNPALAHAEGAAAYVEREWNEDRVRERYEWLFTYDVDAVPLSLAGPR</sequence>
<dbReference type="InterPro" id="IPR050493">
    <property type="entry name" value="FAD-dep_Monooxygenase_BioMet"/>
</dbReference>
<dbReference type="SUPFAM" id="SSF54373">
    <property type="entry name" value="FAD-linked reductases, C-terminal domain"/>
    <property type="match status" value="1"/>
</dbReference>
<keyword evidence="5 7" id="KW-0503">Monooxygenase</keyword>
<dbReference type="RefSeq" id="WP_094847866.1">
    <property type="nucleotide sequence ID" value="NZ_NEVJ01000003.1"/>
</dbReference>
<evidence type="ECO:0000256" key="4">
    <source>
        <dbReference type="ARBA" id="ARBA00023002"/>
    </source>
</evidence>
<dbReference type="PANTHER" id="PTHR13789:SF318">
    <property type="entry name" value="GERANYLGERANYL DIPHOSPHATE REDUCTASE"/>
    <property type="match status" value="1"/>
</dbReference>
<dbReference type="AlphaFoldDB" id="A0A261R2D9"/>
<keyword evidence="8" id="KW-1185">Reference proteome</keyword>
<dbReference type="InterPro" id="IPR036188">
    <property type="entry name" value="FAD/NAD-bd_sf"/>
</dbReference>
<comment type="cofactor">
    <cofactor evidence="1">
        <name>FAD</name>
        <dbReference type="ChEBI" id="CHEBI:57692"/>
    </cofactor>
</comment>
<dbReference type="PANTHER" id="PTHR13789">
    <property type="entry name" value="MONOOXYGENASE"/>
    <property type="match status" value="1"/>
</dbReference>
<dbReference type="InterPro" id="IPR002938">
    <property type="entry name" value="FAD-bd"/>
</dbReference>
<evidence type="ECO:0000259" key="6">
    <source>
        <dbReference type="Pfam" id="PF01494"/>
    </source>
</evidence>
<protein>
    <submittedName>
        <fullName evidence="7">Monooxygenase</fullName>
    </submittedName>
</protein>
<dbReference type="STRING" id="1416803.CAL13_15185"/>
<dbReference type="Pfam" id="PF01494">
    <property type="entry name" value="FAD_binding_3"/>
    <property type="match status" value="1"/>
</dbReference>